<protein>
    <submittedName>
        <fullName evidence="3">Alpha-tocopherol transfer protein-like</fullName>
    </submittedName>
</protein>
<dbReference type="Pfam" id="PF00650">
    <property type="entry name" value="CRAL_TRIO"/>
    <property type="match status" value="1"/>
</dbReference>
<evidence type="ECO:0000313" key="2">
    <source>
        <dbReference type="Proteomes" id="UP000515158"/>
    </source>
</evidence>
<dbReference type="PROSITE" id="PS50191">
    <property type="entry name" value="CRAL_TRIO"/>
    <property type="match status" value="1"/>
</dbReference>
<organism evidence="3">
    <name type="scientific">Thrips palmi</name>
    <name type="common">Melon thrips</name>
    <dbReference type="NCBI Taxonomy" id="161013"/>
    <lineage>
        <taxon>Eukaryota</taxon>
        <taxon>Metazoa</taxon>
        <taxon>Ecdysozoa</taxon>
        <taxon>Arthropoda</taxon>
        <taxon>Hexapoda</taxon>
        <taxon>Insecta</taxon>
        <taxon>Pterygota</taxon>
        <taxon>Neoptera</taxon>
        <taxon>Paraneoptera</taxon>
        <taxon>Thysanoptera</taxon>
        <taxon>Terebrantia</taxon>
        <taxon>Thripoidea</taxon>
        <taxon>Thripidae</taxon>
        <taxon>Thrips</taxon>
    </lineage>
</organism>
<dbReference type="SMART" id="SM00516">
    <property type="entry name" value="SEC14"/>
    <property type="match status" value="1"/>
</dbReference>
<dbReference type="SUPFAM" id="SSF46938">
    <property type="entry name" value="CRAL/TRIO N-terminal domain"/>
    <property type="match status" value="1"/>
</dbReference>
<dbReference type="GO" id="GO:0016020">
    <property type="term" value="C:membrane"/>
    <property type="evidence" value="ECO:0007669"/>
    <property type="project" value="TreeGrafter"/>
</dbReference>
<proteinExistence type="predicted"/>
<sequence>MAETEHAVERAEDGVDGDLPAWVPGAFDLAGELAANPRLRQEDLDELATWARKQHALPAMQEGDFVKFLHSCEYDVLAAQQCINYYYRTRSTTPSVFCDRDVRLPSVRAQLNVLDFVVVPRLAPDGCRIIINGLTDPDPRNYVFEDHQKLLLMMMDAMVAAEPTLPGVYIIYDLDMGLISHFWKFGFWLQRKLFAYFQGGLPLLLKSCILLHTPSYINTVMKVLRNFTDRKRLDETKMFEGDDFAELHKLLPRECLPSDYGGTLPSRKELHEMTWRRLDSLRDSFAEEEEALKKK</sequence>
<dbReference type="GO" id="GO:1902936">
    <property type="term" value="F:phosphatidylinositol bisphosphate binding"/>
    <property type="evidence" value="ECO:0007669"/>
    <property type="project" value="TreeGrafter"/>
</dbReference>
<dbReference type="PANTHER" id="PTHR10174">
    <property type="entry name" value="ALPHA-TOCOPHEROL TRANSFER PROTEIN-RELATED"/>
    <property type="match status" value="1"/>
</dbReference>
<accession>A0A6P8Y3U5</accession>
<dbReference type="OrthoDB" id="6432525at2759"/>
<name>A0A6P8Y3U5_THRPL</name>
<gene>
    <name evidence="3" type="primary">LOC117639315</name>
</gene>
<evidence type="ECO:0000313" key="3">
    <source>
        <dbReference type="RefSeq" id="XP_034230751.1"/>
    </source>
</evidence>
<dbReference type="FunCoup" id="A0A6P8Y3U5">
    <property type="interactions" value="10"/>
</dbReference>
<dbReference type="InParanoid" id="A0A6P8Y3U5"/>
<dbReference type="InterPro" id="IPR001251">
    <property type="entry name" value="CRAL-TRIO_dom"/>
</dbReference>
<dbReference type="PANTHER" id="PTHR10174:SF213">
    <property type="entry name" value="CRAL-TRIO DOMAIN-CONTAINING PROTEIN"/>
    <property type="match status" value="1"/>
</dbReference>
<dbReference type="InterPro" id="IPR036273">
    <property type="entry name" value="CRAL/TRIO_N_dom_sf"/>
</dbReference>
<dbReference type="AlphaFoldDB" id="A0A6P8Y3U5"/>
<dbReference type="InterPro" id="IPR036865">
    <property type="entry name" value="CRAL-TRIO_dom_sf"/>
</dbReference>
<evidence type="ECO:0000259" key="1">
    <source>
        <dbReference type="PROSITE" id="PS50191"/>
    </source>
</evidence>
<dbReference type="KEGG" id="tpal:117639315"/>
<dbReference type="Proteomes" id="UP000515158">
    <property type="component" value="Unplaced"/>
</dbReference>
<dbReference type="SUPFAM" id="SSF52087">
    <property type="entry name" value="CRAL/TRIO domain"/>
    <property type="match status" value="1"/>
</dbReference>
<dbReference type="GeneID" id="117639315"/>
<dbReference type="RefSeq" id="XP_034230751.1">
    <property type="nucleotide sequence ID" value="XM_034374860.1"/>
</dbReference>
<dbReference type="Gene3D" id="3.40.525.10">
    <property type="entry name" value="CRAL-TRIO lipid binding domain"/>
    <property type="match status" value="1"/>
</dbReference>
<reference evidence="3" key="1">
    <citation type="submission" date="2025-08" db="UniProtKB">
        <authorList>
            <consortium name="RefSeq"/>
        </authorList>
    </citation>
    <scope>IDENTIFICATION</scope>
    <source>
        <tissue evidence="3">Total insect</tissue>
    </source>
</reference>
<dbReference type="CDD" id="cd00170">
    <property type="entry name" value="SEC14"/>
    <property type="match status" value="1"/>
</dbReference>
<feature type="domain" description="CRAL-TRIO" evidence="1">
    <location>
        <begin position="104"/>
        <end position="268"/>
    </location>
</feature>
<keyword evidence="2" id="KW-1185">Reference proteome</keyword>